<name>A0ABR1LDS7_9PEZI</name>
<proteinExistence type="predicted"/>
<organism evidence="1 2">
    <name type="scientific">Phyllosticta citricarpa</name>
    <dbReference type="NCBI Taxonomy" id="55181"/>
    <lineage>
        <taxon>Eukaryota</taxon>
        <taxon>Fungi</taxon>
        <taxon>Dikarya</taxon>
        <taxon>Ascomycota</taxon>
        <taxon>Pezizomycotina</taxon>
        <taxon>Dothideomycetes</taxon>
        <taxon>Dothideomycetes incertae sedis</taxon>
        <taxon>Botryosphaeriales</taxon>
        <taxon>Phyllostictaceae</taxon>
        <taxon>Phyllosticta</taxon>
    </lineage>
</organism>
<comment type="caution">
    <text evidence="1">The sequence shown here is derived from an EMBL/GenBank/DDBJ whole genome shotgun (WGS) entry which is preliminary data.</text>
</comment>
<gene>
    <name evidence="1" type="ORF">IWX46DRAFT_329141</name>
</gene>
<protein>
    <submittedName>
        <fullName evidence="1">Uncharacterized protein</fullName>
    </submittedName>
</protein>
<keyword evidence="2" id="KW-1185">Reference proteome</keyword>
<dbReference type="Proteomes" id="UP001365128">
    <property type="component" value="Unassembled WGS sequence"/>
</dbReference>
<reference evidence="1 2" key="1">
    <citation type="submission" date="2024-04" db="EMBL/GenBank/DDBJ databases">
        <title>Phyllosticta paracitricarpa is synonymous to the EU quarantine fungus P. citricarpa based on phylogenomic analyses.</title>
        <authorList>
            <consortium name="Lawrence Berkeley National Laboratory"/>
            <person name="Van Ingen-Buijs V.A."/>
            <person name="Van Westerhoven A.C."/>
            <person name="Haridas S."/>
            <person name="Skiadas P."/>
            <person name="Martin F."/>
            <person name="Groenewald J.Z."/>
            <person name="Crous P.W."/>
            <person name="Seidl M.F."/>
        </authorList>
    </citation>
    <scope>NUCLEOTIDE SEQUENCE [LARGE SCALE GENOMIC DNA]</scope>
    <source>
        <strain evidence="1 2">CBS 122670</strain>
    </source>
</reference>
<evidence type="ECO:0000313" key="2">
    <source>
        <dbReference type="Proteomes" id="UP001365128"/>
    </source>
</evidence>
<dbReference type="EMBL" id="JBBPDW010000047">
    <property type="protein sequence ID" value="KAK7533384.1"/>
    <property type="molecule type" value="Genomic_DNA"/>
</dbReference>
<evidence type="ECO:0000313" key="1">
    <source>
        <dbReference type="EMBL" id="KAK7533384.1"/>
    </source>
</evidence>
<sequence length="207" mass="21932">MTDGWPSASPSSLSLSLSLVSSYAALRRASSQRDPVGVVFGAQPPDPVLSCQMHVVSASVGDLGAFGMIMTKPVHPPGRREARRAACMHARYQKSSSSSSSSLMMMMAACSSVHFLPFHHLLRHLPTARSSCVKQRIDLLLLPSSPYSSSSSSSPLPSCHPRLDSCGHDATDGRELPWPPAVLAGGPHEPISSRHALACSLPCPLTP</sequence>
<accession>A0ABR1LDS7</accession>